<feature type="coiled-coil region" evidence="1">
    <location>
        <begin position="113"/>
        <end position="154"/>
    </location>
</feature>
<feature type="domain" description="Anti-sigma K factor RskA C-terminal" evidence="2">
    <location>
        <begin position="97"/>
        <end position="253"/>
    </location>
</feature>
<comment type="caution">
    <text evidence="3">The sequence shown here is derived from an EMBL/GenBank/DDBJ whole genome shotgun (WGS) entry which is preliminary data.</text>
</comment>
<accession>A0ABP7H6A0</accession>
<evidence type="ECO:0000313" key="4">
    <source>
        <dbReference type="Proteomes" id="UP001501456"/>
    </source>
</evidence>
<keyword evidence="1" id="KW-0175">Coiled coil</keyword>
<dbReference type="Pfam" id="PF10099">
    <property type="entry name" value="RskA_C"/>
    <property type="match status" value="1"/>
</dbReference>
<dbReference type="Proteomes" id="UP001501456">
    <property type="component" value="Unassembled WGS sequence"/>
</dbReference>
<proteinExistence type="predicted"/>
<dbReference type="PANTHER" id="PTHR37461">
    <property type="entry name" value="ANTI-SIGMA-K FACTOR RSKA"/>
    <property type="match status" value="1"/>
</dbReference>
<protein>
    <recommendedName>
        <fullName evidence="2">Anti-sigma K factor RskA C-terminal domain-containing protein</fullName>
    </recommendedName>
</protein>
<dbReference type="RefSeq" id="WP_344729779.1">
    <property type="nucleotide sequence ID" value="NZ_BAABBI010000002.1"/>
</dbReference>
<evidence type="ECO:0000259" key="2">
    <source>
        <dbReference type="Pfam" id="PF10099"/>
    </source>
</evidence>
<dbReference type="EMBL" id="BAABBI010000002">
    <property type="protein sequence ID" value="GAA3786301.1"/>
    <property type="molecule type" value="Genomic_DNA"/>
</dbReference>
<name>A0ABP7H6A0_9FLAO</name>
<dbReference type="InterPro" id="IPR051474">
    <property type="entry name" value="Anti-sigma-K/W_factor"/>
</dbReference>
<gene>
    <name evidence="3" type="ORF">GCM10022271_18620</name>
</gene>
<organism evidence="3 4">
    <name type="scientific">Corallibacter vietnamensis</name>
    <dbReference type="NCBI Taxonomy" id="904130"/>
    <lineage>
        <taxon>Bacteria</taxon>
        <taxon>Pseudomonadati</taxon>
        <taxon>Bacteroidota</taxon>
        <taxon>Flavobacteriia</taxon>
        <taxon>Flavobacteriales</taxon>
        <taxon>Flavobacteriaceae</taxon>
        <taxon>Corallibacter</taxon>
    </lineage>
</organism>
<sequence>MDTKEYIESGILELYVAGTLSEKEYEDVYNVLLKHPDVLDEVLKIEAAVISLTAAVSPHNTQHIFKAVKEQLGLDNNRQVITMNKPKSNWFKYSGWAAAIILAGGLLWTTNQNNTLKSDIQTVETDKELLEIQLEKVDTELSDAKQLITVLRDKDIIAIPLAGQTAYPEAYAKAYWDKKGDVVYFDLQGLPTPPNGKVYQIWSLKLSPLTPTSLGTVDNFTTNESKIFTINNANESEAFGITLEPAGGSQSPTLEQLYTLGAVSTSS</sequence>
<keyword evidence="4" id="KW-1185">Reference proteome</keyword>
<dbReference type="InterPro" id="IPR018764">
    <property type="entry name" value="RskA_C"/>
</dbReference>
<evidence type="ECO:0000313" key="3">
    <source>
        <dbReference type="EMBL" id="GAA3786301.1"/>
    </source>
</evidence>
<evidence type="ECO:0000256" key="1">
    <source>
        <dbReference type="SAM" id="Coils"/>
    </source>
</evidence>
<dbReference type="PANTHER" id="PTHR37461:SF1">
    <property type="entry name" value="ANTI-SIGMA-K FACTOR RSKA"/>
    <property type="match status" value="1"/>
</dbReference>
<reference evidence="4" key="1">
    <citation type="journal article" date="2019" name="Int. J. Syst. Evol. Microbiol.">
        <title>The Global Catalogue of Microorganisms (GCM) 10K type strain sequencing project: providing services to taxonomists for standard genome sequencing and annotation.</title>
        <authorList>
            <consortium name="The Broad Institute Genomics Platform"/>
            <consortium name="The Broad Institute Genome Sequencing Center for Infectious Disease"/>
            <person name="Wu L."/>
            <person name="Ma J."/>
        </authorList>
    </citation>
    <scope>NUCLEOTIDE SEQUENCE [LARGE SCALE GENOMIC DNA]</scope>
    <source>
        <strain evidence="4">JCM 17525</strain>
    </source>
</reference>